<dbReference type="InParanoid" id="A0A0C3K7U8"/>
<feature type="region of interest" description="Disordered" evidence="1">
    <location>
        <begin position="120"/>
        <end position="193"/>
    </location>
</feature>
<evidence type="ECO:0000256" key="1">
    <source>
        <dbReference type="SAM" id="MobiDB-lite"/>
    </source>
</evidence>
<dbReference type="OrthoDB" id="2685518at2759"/>
<keyword evidence="3" id="KW-1185">Reference proteome</keyword>
<organism evidence="2 3">
    <name type="scientific">Pisolithus tinctorius Marx 270</name>
    <dbReference type="NCBI Taxonomy" id="870435"/>
    <lineage>
        <taxon>Eukaryota</taxon>
        <taxon>Fungi</taxon>
        <taxon>Dikarya</taxon>
        <taxon>Basidiomycota</taxon>
        <taxon>Agaricomycotina</taxon>
        <taxon>Agaricomycetes</taxon>
        <taxon>Agaricomycetidae</taxon>
        <taxon>Boletales</taxon>
        <taxon>Sclerodermatineae</taxon>
        <taxon>Pisolithaceae</taxon>
        <taxon>Pisolithus</taxon>
    </lineage>
</organism>
<proteinExistence type="predicted"/>
<reference evidence="3" key="2">
    <citation type="submission" date="2015-01" db="EMBL/GenBank/DDBJ databases">
        <title>Evolutionary Origins and Diversification of the Mycorrhizal Mutualists.</title>
        <authorList>
            <consortium name="DOE Joint Genome Institute"/>
            <consortium name="Mycorrhizal Genomics Consortium"/>
            <person name="Kohler A."/>
            <person name="Kuo A."/>
            <person name="Nagy L.G."/>
            <person name="Floudas D."/>
            <person name="Copeland A."/>
            <person name="Barry K.W."/>
            <person name="Cichocki N."/>
            <person name="Veneault-Fourrey C."/>
            <person name="LaButti K."/>
            <person name="Lindquist E.A."/>
            <person name="Lipzen A."/>
            <person name="Lundell T."/>
            <person name="Morin E."/>
            <person name="Murat C."/>
            <person name="Riley R."/>
            <person name="Ohm R."/>
            <person name="Sun H."/>
            <person name="Tunlid A."/>
            <person name="Henrissat B."/>
            <person name="Grigoriev I.V."/>
            <person name="Hibbett D.S."/>
            <person name="Martin F."/>
        </authorList>
    </citation>
    <scope>NUCLEOTIDE SEQUENCE [LARGE SCALE GENOMIC DNA]</scope>
    <source>
        <strain evidence="3">Marx 270</strain>
    </source>
</reference>
<dbReference type="HOGENOM" id="CLU_683557_0_0_1"/>
<reference evidence="2 3" key="1">
    <citation type="submission" date="2014-04" db="EMBL/GenBank/DDBJ databases">
        <authorList>
            <consortium name="DOE Joint Genome Institute"/>
            <person name="Kuo A."/>
            <person name="Kohler A."/>
            <person name="Costa M.D."/>
            <person name="Nagy L.G."/>
            <person name="Floudas D."/>
            <person name="Copeland A."/>
            <person name="Barry K.W."/>
            <person name="Cichocki N."/>
            <person name="Veneault-Fourrey C."/>
            <person name="LaButti K."/>
            <person name="Lindquist E.A."/>
            <person name="Lipzen A."/>
            <person name="Lundell T."/>
            <person name="Morin E."/>
            <person name="Murat C."/>
            <person name="Sun H."/>
            <person name="Tunlid A."/>
            <person name="Henrissat B."/>
            <person name="Grigoriev I.V."/>
            <person name="Hibbett D.S."/>
            <person name="Martin F."/>
            <person name="Nordberg H.P."/>
            <person name="Cantor M.N."/>
            <person name="Hua S.X."/>
        </authorList>
    </citation>
    <scope>NUCLEOTIDE SEQUENCE [LARGE SCALE GENOMIC DNA]</scope>
    <source>
        <strain evidence="2 3">Marx 270</strain>
    </source>
</reference>
<protein>
    <submittedName>
        <fullName evidence="2">Uncharacterized protein</fullName>
    </submittedName>
</protein>
<dbReference type="EMBL" id="KN831966">
    <property type="protein sequence ID" value="KIO05662.1"/>
    <property type="molecule type" value="Genomic_DNA"/>
</dbReference>
<sequence>MGLSKKEFFNHLKVCGIHKLTNQKLDTSRMITQQKNKLLIEKVIFQAQLEYKIFQKYENTWPVRDLLAQYLCNSSQLEKKATSNLEHRIGKQKAEEICGDKESDFWDANEDVSITDFDCLHSETDSPSEASDNSIGEDPSEDGHDSNEDEDNDMALVKRNSTHLPASETAVGRSIKIMNASSPPSEDEEKDDTDYHKLATIADDDDSPIASHQLPKMCPGMDCKDAIPNNISNQLKTALSTYIGLVKERKTNIHLETDISFKVAEAKGWPATKIEFKDIPSCILEMYDELEKLLFDAEACNNLWLWTCFEADLKQYGKTHAADTTVRKPLSLLQYLTYFVIPHVICWFIAQDFGLLLTMPAHSIMVESNDVGELINPKHNDNDELDQIKCTMTFALKQRNLGS</sequence>
<name>A0A0C3K7U8_PISTI</name>
<gene>
    <name evidence="2" type="ORF">M404DRAFT_25367</name>
</gene>
<dbReference type="AlphaFoldDB" id="A0A0C3K7U8"/>
<evidence type="ECO:0000313" key="2">
    <source>
        <dbReference type="EMBL" id="KIO05662.1"/>
    </source>
</evidence>
<feature type="compositionally biased region" description="Polar residues" evidence="1">
    <location>
        <begin position="125"/>
        <end position="134"/>
    </location>
</feature>
<dbReference type="Proteomes" id="UP000054217">
    <property type="component" value="Unassembled WGS sequence"/>
</dbReference>
<evidence type="ECO:0000313" key="3">
    <source>
        <dbReference type="Proteomes" id="UP000054217"/>
    </source>
</evidence>
<accession>A0A0C3K7U8</accession>